<dbReference type="PANTHER" id="PTHR24149">
    <property type="entry name" value="ANKYRIN REPEAT DOMAIN-CONTAINING PROTEIN 12"/>
    <property type="match status" value="1"/>
</dbReference>
<comment type="caution">
    <text evidence="3">The sequence shown here is derived from an EMBL/GenBank/DDBJ whole genome shotgun (WGS) entry which is preliminary data.</text>
</comment>
<name>A0A0L7KNU3_OPEBR</name>
<feature type="region of interest" description="Disordered" evidence="2">
    <location>
        <begin position="38"/>
        <end position="80"/>
    </location>
</feature>
<dbReference type="InterPro" id="IPR036770">
    <property type="entry name" value="Ankyrin_rpt-contain_sf"/>
</dbReference>
<dbReference type="InterPro" id="IPR053210">
    <property type="entry name" value="ANKRD12"/>
</dbReference>
<dbReference type="EMBL" id="JTDY01007760">
    <property type="protein sequence ID" value="KOB64962.1"/>
    <property type="molecule type" value="Genomic_DNA"/>
</dbReference>
<gene>
    <name evidence="3" type="ORF">OBRU01_23356</name>
</gene>
<evidence type="ECO:0000256" key="2">
    <source>
        <dbReference type="SAM" id="MobiDB-lite"/>
    </source>
</evidence>
<dbReference type="Pfam" id="PF00023">
    <property type="entry name" value="Ank"/>
    <property type="match status" value="1"/>
</dbReference>
<dbReference type="Gene3D" id="1.25.40.20">
    <property type="entry name" value="Ankyrin repeat-containing domain"/>
    <property type="match status" value="1"/>
</dbReference>
<evidence type="ECO:0000256" key="1">
    <source>
        <dbReference type="PROSITE-ProRule" id="PRU00023"/>
    </source>
</evidence>
<dbReference type="SMART" id="SM00248">
    <property type="entry name" value="ANK"/>
    <property type="match status" value="1"/>
</dbReference>
<dbReference type="AlphaFoldDB" id="A0A0L7KNU3"/>
<accession>A0A0L7KNU3</accession>
<dbReference type="STRING" id="104452.A0A0L7KNU3"/>
<dbReference type="Proteomes" id="UP000037510">
    <property type="component" value="Unassembled WGS sequence"/>
</dbReference>
<dbReference type="PROSITE" id="PS50088">
    <property type="entry name" value="ANK_REPEAT"/>
    <property type="match status" value="1"/>
</dbReference>
<keyword evidence="1" id="KW-0040">ANK repeat</keyword>
<dbReference type="PROSITE" id="PS50297">
    <property type="entry name" value="ANK_REP_REGION"/>
    <property type="match status" value="1"/>
</dbReference>
<evidence type="ECO:0000313" key="3">
    <source>
        <dbReference type="EMBL" id="KOB64962.1"/>
    </source>
</evidence>
<dbReference type="SUPFAM" id="SSF48403">
    <property type="entry name" value="Ankyrin repeat"/>
    <property type="match status" value="1"/>
</dbReference>
<keyword evidence="4" id="KW-1185">Reference proteome</keyword>
<reference evidence="3 4" key="1">
    <citation type="journal article" date="2015" name="Genome Biol. Evol.">
        <title>The genome of winter moth (Operophtera brumata) provides a genomic perspective on sexual dimorphism and phenology.</title>
        <authorList>
            <person name="Derks M.F."/>
            <person name="Smit S."/>
            <person name="Salis L."/>
            <person name="Schijlen E."/>
            <person name="Bossers A."/>
            <person name="Mateman C."/>
            <person name="Pijl A.S."/>
            <person name="de Ridder D."/>
            <person name="Groenen M.A."/>
            <person name="Visser M.E."/>
            <person name="Megens H.J."/>
        </authorList>
    </citation>
    <scope>NUCLEOTIDE SEQUENCE [LARGE SCALE GENOMIC DNA]</scope>
    <source>
        <strain evidence="3">WM2013NL</strain>
        <tissue evidence="3">Head and thorax</tissue>
    </source>
</reference>
<protein>
    <submittedName>
        <fullName evidence="3">Uncharacterized protein</fullName>
    </submittedName>
</protein>
<dbReference type="PANTHER" id="PTHR24149:SF14">
    <property type="entry name" value="ANKYRIN REPEAT DOMAIN 12"/>
    <property type="match status" value="1"/>
</dbReference>
<dbReference type="InterPro" id="IPR002110">
    <property type="entry name" value="Ankyrin_rpt"/>
</dbReference>
<organism evidence="3 4">
    <name type="scientific">Operophtera brumata</name>
    <name type="common">Winter moth</name>
    <name type="synonym">Phalaena brumata</name>
    <dbReference type="NCBI Taxonomy" id="104452"/>
    <lineage>
        <taxon>Eukaryota</taxon>
        <taxon>Metazoa</taxon>
        <taxon>Ecdysozoa</taxon>
        <taxon>Arthropoda</taxon>
        <taxon>Hexapoda</taxon>
        <taxon>Insecta</taxon>
        <taxon>Pterygota</taxon>
        <taxon>Neoptera</taxon>
        <taxon>Endopterygota</taxon>
        <taxon>Lepidoptera</taxon>
        <taxon>Glossata</taxon>
        <taxon>Ditrysia</taxon>
        <taxon>Geometroidea</taxon>
        <taxon>Geometridae</taxon>
        <taxon>Larentiinae</taxon>
        <taxon>Operophtera</taxon>
    </lineage>
</organism>
<proteinExistence type="predicted"/>
<evidence type="ECO:0000313" key="4">
    <source>
        <dbReference type="Proteomes" id="UP000037510"/>
    </source>
</evidence>
<sequence>MPSTPRSRGSGRGPDGSPRTPVIAPMSERQQLALVLQISSQQSAPAVPTPAAEERKRSRQQRNGRGETPLHVASIRGDHDQVKKLLDQGQDPNIPDFAGKH</sequence>
<feature type="region of interest" description="Disordered" evidence="2">
    <location>
        <begin position="1"/>
        <end position="26"/>
    </location>
</feature>
<feature type="repeat" description="ANK" evidence="1">
    <location>
        <begin position="65"/>
        <end position="97"/>
    </location>
</feature>
<dbReference type="GO" id="GO:0005654">
    <property type="term" value="C:nucleoplasm"/>
    <property type="evidence" value="ECO:0007669"/>
    <property type="project" value="TreeGrafter"/>
</dbReference>